<comment type="catalytic activity">
    <reaction evidence="7">
        <text>L-aspartate + 2-oxoglutarate = oxaloacetate + L-glutamate</text>
        <dbReference type="Rhea" id="RHEA:21824"/>
        <dbReference type="ChEBI" id="CHEBI:16452"/>
        <dbReference type="ChEBI" id="CHEBI:16810"/>
        <dbReference type="ChEBI" id="CHEBI:29985"/>
        <dbReference type="ChEBI" id="CHEBI:29991"/>
        <dbReference type="EC" id="2.6.1.1"/>
    </reaction>
</comment>
<dbReference type="SUPFAM" id="SSF53383">
    <property type="entry name" value="PLP-dependent transferases"/>
    <property type="match status" value="1"/>
</dbReference>
<dbReference type="Gene3D" id="3.90.1150.10">
    <property type="entry name" value="Aspartate Aminotransferase, domain 1"/>
    <property type="match status" value="1"/>
</dbReference>
<dbReference type="Pfam" id="PF00155">
    <property type="entry name" value="Aminotran_1_2"/>
    <property type="match status" value="1"/>
</dbReference>
<evidence type="ECO:0000256" key="7">
    <source>
        <dbReference type="ARBA" id="ARBA00049185"/>
    </source>
</evidence>
<protein>
    <recommendedName>
        <fullName evidence="8">Aminotransferase class I/classII large domain-containing protein</fullName>
    </recommendedName>
</protein>
<keyword evidence="5" id="KW-0808">Transferase</keyword>
<dbReference type="EMBL" id="JADCNM010000009">
    <property type="protein sequence ID" value="KAG0468606.1"/>
    <property type="molecule type" value="Genomic_DNA"/>
</dbReference>
<dbReference type="InterPro" id="IPR015421">
    <property type="entry name" value="PyrdxlP-dep_Trfase_major"/>
</dbReference>
<name>A0A835Q8V5_VANPL</name>
<gene>
    <name evidence="9" type="ORF">HPP92_017934</name>
</gene>
<sequence length="184" mass="20653">MVRVKSQLKRLARPMYSNPPVHGARIVANVVGDPTLFGEWKKENGSHVRRIKNVRQRLFDNLSSKTKAERIGLSFSNRLACSPHWLEQGTEDNMTNKWHVYDQGWKNISGWAVLSKCAEPKAGFCTTQLKEAAKAGNENQGKDDGGFLKDMALPSRASVGSAELPQDVFRQLVFFLCLNTVSYK</sequence>
<evidence type="ECO:0000256" key="3">
    <source>
        <dbReference type="ARBA" id="ARBA00011738"/>
    </source>
</evidence>
<reference evidence="9 10" key="1">
    <citation type="journal article" date="2020" name="Nat. Food">
        <title>A phased Vanilla planifolia genome enables genetic improvement of flavour and production.</title>
        <authorList>
            <person name="Hasing T."/>
            <person name="Tang H."/>
            <person name="Brym M."/>
            <person name="Khazi F."/>
            <person name="Huang T."/>
            <person name="Chambers A.H."/>
        </authorList>
    </citation>
    <scope>NUCLEOTIDE SEQUENCE [LARGE SCALE GENOMIC DNA]</scope>
    <source>
        <tissue evidence="9">Leaf</tissue>
    </source>
</reference>
<dbReference type="AlphaFoldDB" id="A0A835Q8V5"/>
<evidence type="ECO:0000313" key="9">
    <source>
        <dbReference type="EMBL" id="KAG0468606.1"/>
    </source>
</evidence>
<proteinExistence type="inferred from homology"/>
<accession>A0A835Q8V5</accession>
<dbReference type="GO" id="GO:0008483">
    <property type="term" value="F:transaminase activity"/>
    <property type="evidence" value="ECO:0007669"/>
    <property type="project" value="UniProtKB-KW"/>
</dbReference>
<keyword evidence="6" id="KW-0663">Pyridoxal phosphate</keyword>
<comment type="cofactor">
    <cofactor evidence="1">
        <name>pyridoxal 5'-phosphate</name>
        <dbReference type="ChEBI" id="CHEBI:597326"/>
    </cofactor>
</comment>
<dbReference type="Gene3D" id="3.40.640.10">
    <property type="entry name" value="Type I PLP-dependent aspartate aminotransferase-like (Major domain)"/>
    <property type="match status" value="1"/>
</dbReference>
<evidence type="ECO:0000256" key="5">
    <source>
        <dbReference type="ARBA" id="ARBA00022679"/>
    </source>
</evidence>
<dbReference type="InterPro" id="IPR004839">
    <property type="entry name" value="Aminotransferase_I/II_large"/>
</dbReference>
<comment type="similarity">
    <text evidence="2">Belongs to the class-I pyridoxal-phosphate-dependent aminotransferase family.</text>
</comment>
<comment type="caution">
    <text evidence="9">The sequence shown here is derived from an EMBL/GenBank/DDBJ whole genome shotgun (WGS) entry which is preliminary data.</text>
</comment>
<dbReference type="InterPro" id="IPR000796">
    <property type="entry name" value="Asp_trans"/>
</dbReference>
<evidence type="ECO:0000256" key="1">
    <source>
        <dbReference type="ARBA" id="ARBA00001933"/>
    </source>
</evidence>
<evidence type="ECO:0000259" key="8">
    <source>
        <dbReference type="Pfam" id="PF00155"/>
    </source>
</evidence>
<dbReference type="OrthoDB" id="6752799at2759"/>
<evidence type="ECO:0000313" key="10">
    <source>
        <dbReference type="Proteomes" id="UP000639772"/>
    </source>
</evidence>
<dbReference type="GO" id="GO:0030170">
    <property type="term" value="F:pyridoxal phosphate binding"/>
    <property type="evidence" value="ECO:0007669"/>
    <property type="project" value="InterPro"/>
</dbReference>
<feature type="domain" description="Aminotransferase class I/classII large" evidence="8">
    <location>
        <begin position="3"/>
        <end position="65"/>
    </location>
</feature>
<dbReference type="PANTHER" id="PTHR11879:SF46">
    <property type="entry name" value="ASPARTATE AMINOTRANSFERASE, CYTOPLASMIC"/>
    <property type="match status" value="1"/>
</dbReference>
<organism evidence="9 10">
    <name type="scientific">Vanilla planifolia</name>
    <name type="common">Vanilla</name>
    <dbReference type="NCBI Taxonomy" id="51239"/>
    <lineage>
        <taxon>Eukaryota</taxon>
        <taxon>Viridiplantae</taxon>
        <taxon>Streptophyta</taxon>
        <taxon>Embryophyta</taxon>
        <taxon>Tracheophyta</taxon>
        <taxon>Spermatophyta</taxon>
        <taxon>Magnoliopsida</taxon>
        <taxon>Liliopsida</taxon>
        <taxon>Asparagales</taxon>
        <taxon>Orchidaceae</taxon>
        <taxon>Vanilloideae</taxon>
        <taxon>Vanilleae</taxon>
        <taxon>Vanilla</taxon>
    </lineage>
</organism>
<dbReference type="Proteomes" id="UP000639772">
    <property type="component" value="Chromosome 9"/>
</dbReference>
<dbReference type="GO" id="GO:0006520">
    <property type="term" value="P:amino acid metabolic process"/>
    <property type="evidence" value="ECO:0007669"/>
    <property type="project" value="InterPro"/>
</dbReference>
<keyword evidence="4" id="KW-0032">Aminotransferase</keyword>
<comment type="subunit">
    <text evidence="3">Homodimer.</text>
</comment>
<evidence type="ECO:0000256" key="4">
    <source>
        <dbReference type="ARBA" id="ARBA00022576"/>
    </source>
</evidence>
<evidence type="ECO:0000256" key="2">
    <source>
        <dbReference type="ARBA" id="ARBA00007441"/>
    </source>
</evidence>
<evidence type="ECO:0000256" key="6">
    <source>
        <dbReference type="ARBA" id="ARBA00022898"/>
    </source>
</evidence>
<dbReference type="InterPro" id="IPR015424">
    <property type="entry name" value="PyrdxlP-dep_Trfase"/>
</dbReference>
<dbReference type="PANTHER" id="PTHR11879">
    <property type="entry name" value="ASPARTATE AMINOTRANSFERASE"/>
    <property type="match status" value="1"/>
</dbReference>
<dbReference type="InterPro" id="IPR015422">
    <property type="entry name" value="PyrdxlP-dep_Trfase_small"/>
</dbReference>